<evidence type="ECO:0000256" key="1">
    <source>
        <dbReference type="SAM" id="MobiDB-lite"/>
    </source>
</evidence>
<evidence type="ECO:0000313" key="3">
    <source>
        <dbReference type="WBParaSite" id="ACRNAN_scaffold6138.g21285.t1"/>
    </source>
</evidence>
<reference evidence="3" key="1">
    <citation type="submission" date="2022-11" db="UniProtKB">
        <authorList>
            <consortium name="WormBaseParasite"/>
        </authorList>
    </citation>
    <scope>IDENTIFICATION</scope>
</reference>
<dbReference type="Proteomes" id="UP000887540">
    <property type="component" value="Unplaced"/>
</dbReference>
<sequence>MAAVRDSLCNIGPLEIPRPKCEGFQFIPTRGRMGFYRSIKRDGGKYGLKINTQGPRRPALPDAFIRSTSVENGQENAQNIPEPPKSAPPMTSMFQRQEVFINTNGNSAAKPPLPPNRFNGQNNVNNRYAYQVYNQNVNGYARPAQSPHGISPLAMGPLVAEPEITVPEPDYDTSDNNEPPKSSRASSISRKSSENGSIERKIENSLEKNNQKVTFVSEKF</sequence>
<feature type="region of interest" description="Disordered" evidence="1">
    <location>
        <begin position="162"/>
        <end position="220"/>
    </location>
</feature>
<feature type="compositionally biased region" description="Basic and acidic residues" evidence="1">
    <location>
        <begin position="191"/>
        <end position="210"/>
    </location>
</feature>
<dbReference type="AlphaFoldDB" id="A0A914E8V9"/>
<organism evidence="2 3">
    <name type="scientific">Acrobeloides nanus</name>
    <dbReference type="NCBI Taxonomy" id="290746"/>
    <lineage>
        <taxon>Eukaryota</taxon>
        <taxon>Metazoa</taxon>
        <taxon>Ecdysozoa</taxon>
        <taxon>Nematoda</taxon>
        <taxon>Chromadorea</taxon>
        <taxon>Rhabditida</taxon>
        <taxon>Tylenchina</taxon>
        <taxon>Cephalobomorpha</taxon>
        <taxon>Cephaloboidea</taxon>
        <taxon>Cephalobidae</taxon>
        <taxon>Acrobeloides</taxon>
    </lineage>
</organism>
<proteinExistence type="predicted"/>
<keyword evidence="2" id="KW-1185">Reference proteome</keyword>
<evidence type="ECO:0000313" key="2">
    <source>
        <dbReference type="Proteomes" id="UP000887540"/>
    </source>
</evidence>
<accession>A0A914E8V9</accession>
<name>A0A914E8V9_9BILA</name>
<dbReference type="WBParaSite" id="ACRNAN_scaffold6138.g21285.t1">
    <property type="protein sequence ID" value="ACRNAN_scaffold6138.g21285.t1"/>
    <property type="gene ID" value="ACRNAN_scaffold6138.g21285"/>
</dbReference>
<protein>
    <submittedName>
        <fullName evidence="3">Uncharacterized protein</fullName>
    </submittedName>
</protein>